<keyword evidence="2" id="KW-1133">Transmembrane helix</keyword>
<evidence type="ECO:0000256" key="2">
    <source>
        <dbReference type="SAM" id="Phobius"/>
    </source>
</evidence>
<comment type="caution">
    <text evidence="3">The sequence shown here is derived from an EMBL/GenBank/DDBJ whole genome shotgun (WGS) entry which is preliminary data.</text>
</comment>
<dbReference type="AlphaFoldDB" id="A0A7C4NUJ3"/>
<accession>A0A7C4NUJ3</accession>
<feature type="coiled-coil region" evidence="1">
    <location>
        <begin position="55"/>
        <end position="82"/>
    </location>
</feature>
<keyword evidence="2" id="KW-0812">Transmembrane</keyword>
<gene>
    <name evidence="3" type="ORF">ENT66_09085</name>
</gene>
<evidence type="ECO:0000256" key="1">
    <source>
        <dbReference type="SAM" id="Coils"/>
    </source>
</evidence>
<keyword evidence="2" id="KW-0472">Membrane</keyword>
<evidence type="ECO:0000313" key="3">
    <source>
        <dbReference type="EMBL" id="HGQ86397.1"/>
    </source>
</evidence>
<dbReference type="InterPro" id="IPR007060">
    <property type="entry name" value="FtsL/DivIC"/>
</dbReference>
<reference evidence="3" key="1">
    <citation type="journal article" date="2020" name="mSystems">
        <title>Genome- and Community-Level Interaction Insights into Carbon Utilization and Element Cycling Functions of Hydrothermarchaeota in Hydrothermal Sediment.</title>
        <authorList>
            <person name="Zhou Z."/>
            <person name="Liu Y."/>
            <person name="Xu W."/>
            <person name="Pan J."/>
            <person name="Luo Z.H."/>
            <person name="Li M."/>
        </authorList>
    </citation>
    <scope>NUCLEOTIDE SEQUENCE [LARGE SCALE GENOMIC DNA]</scope>
    <source>
        <strain evidence="3">SpSt-6</strain>
    </source>
</reference>
<keyword evidence="1" id="KW-0175">Coiled coil</keyword>
<sequence>MAMVLGKNMLSKRKSQIIIKPYKKKRKKRKKWFIGILIIVIIFTLSTYLILSFMVKREIKKIEEIQKENRYYKKEIQKLSNSDISYEELLRTKYGYIKKGEKIVIYSPYYNKNETKEGVGE</sequence>
<dbReference type="EMBL" id="DSZN01000141">
    <property type="protein sequence ID" value="HGQ86397.1"/>
    <property type="molecule type" value="Genomic_DNA"/>
</dbReference>
<organism evidence="3">
    <name type="scientific">Thermodesulfobacterium geofontis</name>
    <dbReference type="NCBI Taxonomy" id="1295609"/>
    <lineage>
        <taxon>Bacteria</taxon>
        <taxon>Pseudomonadati</taxon>
        <taxon>Thermodesulfobacteriota</taxon>
        <taxon>Thermodesulfobacteria</taxon>
        <taxon>Thermodesulfobacteriales</taxon>
        <taxon>Thermodesulfobacteriaceae</taxon>
        <taxon>Thermodesulfobacterium</taxon>
    </lineage>
</organism>
<evidence type="ECO:0008006" key="4">
    <source>
        <dbReference type="Google" id="ProtNLM"/>
    </source>
</evidence>
<proteinExistence type="predicted"/>
<name>A0A7C4NUJ3_9BACT</name>
<dbReference type="Pfam" id="PF04977">
    <property type="entry name" value="DivIC"/>
    <property type="match status" value="1"/>
</dbReference>
<protein>
    <recommendedName>
        <fullName evidence="4">Septum formation initiator family protein</fullName>
    </recommendedName>
</protein>
<feature type="transmembrane region" description="Helical" evidence="2">
    <location>
        <begin position="32"/>
        <end position="55"/>
    </location>
</feature>